<dbReference type="Pfam" id="PF12896">
    <property type="entry name" value="ANAPC4"/>
    <property type="match status" value="1"/>
</dbReference>
<comment type="caution">
    <text evidence="7">The sequence shown here is derived from an EMBL/GenBank/DDBJ whole genome shotgun (WGS) entry which is preliminary data.</text>
</comment>
<dbReference type="GO" id="GO:0005680">
    <property type="term" value="C:anaphase-promoting complex"/>
    <property type="evidence" value="ECO:0007669"/>
    <property type="project" value="InterPro"/>
</dbReference>
<feature type="domain" description="Anaphase-promoting complex subunit 4 long" evidence="6">
    <location>
        <begin position="214"/>
        <end position="416"/>
    </location>
</feature>
<evidence type="ECO:0000259" key="6">
    <source>
        <dbReference type="Pfam" id="PF12896"/>
    </source>
</evidence>
<reference evidence="7" key="1">
    <citation type="submission" date="2023-07" db="EMBL/GenBank/DDBJ databases">
        <authorList>
            <consortium name="AG Swart"/>
            <person name="Singh M."/>
            <person name="Singh A."/>
            <person name="Seah K."/>
            <person name="Emmerich C."/>
        </authorList>
    </citation>
    <scope>NUCLEOTIDE SEQUENCE</scope>
    <source>
        <strain evidence="7">DP1</strain>
    </source>
</reference>
<evidence type="ECO:0000256" key="2">
    <source>
        <dbReference type="ARBA" id="ARBA00022618"/>
    </source>
</evidence>
<protein>
    <recommendedName>
        <fullName evidence="1">Anaphase-promoting complex subunit 4</fullName>
    </recommendedName>
</protein>
<dbReference type="PANTHER" id="PTHR13260">
    <property type="entry name" value="ANAPHASE PROMOTING COMPLEX SUBUNIT 4 APC4"/>
    <property type="match status" value="1"/>
</dbReference>
<proteinExistence type="predicted"/>
<keyword evidence="8" id="KW-1185">Reference proteome</keyword>
<keyword evidence="4" id="KW-0833">Ubl conjugation pathway</keyword>
<evidence type="ECO:0000256" key="3">
    <source>
        <dbReference type="ARBA" id="ARBA00022776"/>
    </source>
</evidence>
<gene>
    <name evidence="7" type="ORF">ECRASSUSDP1_LOCUS29048</name>
</gene>
<evidence type="ECO:0000256" key="4">
    <source>
        <dbReference type="ARBA" id="ARBA00022786"/>
    </source>
</evidence>
<evidence type="ECO:0000256" key="1">
    <source>
        <dbReference type="ARBA" id="ARBA00016067"/>
    </source>
</evidence>
<evidence type="ECO:0000256" key="5">
    <source>
        <dbReference type="ARBA" id="ARBA00023306"/>
    </source>
</evidence>
<dbReference type="AlphaFoldDB" id="A0AAD1YAX3"/>
<keyword evidence="2" id="KW-0132">Cell division</keyword>
<evidence type="ECO:0000313" key="7">
    <source>
        <dbReference type="EMBL" id="CAI2387415.1"/>
    </source>
</evidence>
<sequence>MEVEESNQQTFSADIGSVVWCPSMELYGVIAKDEPVFEIRRCDVNSQAVFPSEKEVSQFMFMDDKALRTIIAYKDSSLVIVNTDDGTEMDEIMAGKSPITAIEVMTSAEERSRGKKSKKGTEKYLLPIEFKESTKKFKRKLRYLEGYQNPVFCFVANEEGQLSIYMNGAFPVTHLSIANTMQLEGHDILVKKMKTTKDLSKLFMLSNIGPSSLLMTLDTRFLGYKSGAIHAMAKLIYESNEYVSFIQKNYEQCWTFFSKALKKYNAELFLIEKACLKAEKALYEKQEKKSKDVREDLKMMIMYSHMTKGFESYLSKIATERKELVKRDEIIQTELEEILKVITKDIMTSIEVILLKLSTLRSYSLIKEKYQILGLDTEMIDQAIEKLFVLYAKSEQLNLNVVEAKLNTKNFYTFINKLSFKIDNGDGAPDESEYALNPLNKIIYDSTRLLKFLESDKDLFKMNNLKSLLEKSSGMMSTFSKTLDTSKTPDKTLMDNLVKAFAGKKISDSEERESHSQEKISSIVAEIKEIFQQIYKLPESRISKYYQPLQKIQLTSSENDQVLDFYVDSFNEFDAKEESKLRKREVNLCDRNGYKSDVITAVKYCCRNDINVICIYFQRLDKKLDLSDSHSINLCLYEIPENYDITEAVFHTKNILLGILRPWDDSESNSYILKINLEKAVFKEISTDDLNPNRNNSDDGSEDEEKCMEYNLEEFVKANFDEFPREVIQSHDIIEKINDRDAYGLASSGGKQWSVVHKRRNVLFRSI</sequence>
<dbReference type="GO" id="GO:0070979">
    <property type="term" value="P:protein K11-linked ubiquitination"/>
    <property type="evidence" value="ECO:0007669"/>
    <property type="project" value="TreeGrafter"/>
</dbReference>
<keyword evidence="3" id="KW-0498">Mitosis</keyword>
<dbReference type="EMBL" id="CAMPGE010029924">
    <property type="protein sequence ID" value="CAI2387415.1"/>
    <property type="molecule type" value="Genomic_DNA"/>
</dbReference>
<keyword evidence="5" id="KW-0131">Cell cycle</keyword>
<dbReference type="PANTHER" id="PTHR13260:SF0">
    <property type="entry name" value="ANAPHASE-PROMOTING COMPLEX SUBUNIT 4"/>
    <property type="match status" value="1"/>
</dbReference>
<dbReference type="GO" id="GO:0051301">
    <property type="term" value="P:cell division"/>
    <property type="evidence" value="ECO:0007669"/>
    <property type="project" value="UniProtKB-KW"/>
</dbReference>
<dbReference type="Proteomes" id="UP001295684">
    <property type="component" value="Unassembled WGS sequence"/>
</dbReference>
<dbReference type="GO" id="GO:0031145">
    <property type="term" value="P:anaphase-promoting complex-dependent catabolic process"/>
    <property type="evidence" value="ECO:0007669"/>
    <property type="project" value="InterPro"/>
</dbReference>
<dbReference type="InterPro" id="IPR024789">
    <property type="entry name" value="APC4"/>
</dbReference>
<name>A0AAD1YAX3_EUPCR</name>
<accession>A0AAD1YAX3</accession>
<organism evidence="7 8">
    <name type="scientific">Euplotes crassus</name>
    <dbReference type="NCBI Taxonomy" id="5936"/>
    <lineage>
        <taxon>Eukaryota</taxon>
        <taxon>Sar</taxon>
        <taxon>Alveolata</taxon>
        <taxon>Ciliophora</taxon>
        <taxon>Intramacronucleata</taxon>
        <taxon>Spirotrichea</taxon>
        <taxon>Hypotrichia</taxon>
        <taxon>Euplotida</taxon>
        <taxon>Euplotidae</taxon>
        <taxon>Moneuplotes</taxon>
    </lineage>
</organism>
<dbReference type="InterPro" id="IPR024790">
    <property type="entry name" value="APC4_long_dom"/>
</dbReference>
<dbReference type="GO" id="GO:0034399">
    <property type="term" value="C:nuclear periphery"/>
    <property type="evidence" value="ECO:0007669"/>
    <property type="project" value="TreeGrafter"/>
</dbReference>
<evidence type="ECO:0000313" key="8">
    <source>
        <dbReference type="Proteomes" id="UP001295684"/>
    </source>
</evidence>